<sequence length="800" mass="94883">MLIRKSIQRIYPYLVNKTPLRLSTQVRNLKICNKETDRGRKILENEEWLRFGNTNNSNIPPYQSSSLKNQNQLEDVSNSAENGHVLNEPIVFISKSDFKENWELKFIEASRITVRQVKGLLVDKYDMFSPDQLLLLFKSLESYQDTYNMHELSVILLPQLNKFNGNSKAFQELLVTILRVEYKLKKYRICEHLFSECIKYPIKNPVIYRIGLNSFIENDNFHLANGFYIQALESPDIFPLTTKELFSFLLKLYEFKDLYSMERIFIQWLKKKCDKNTPSEHDPTTNILSLMHRAYRNYGTDGEFQEFLENEYVNKLRYSETLQFKCTEFLTDLYEKEEYENDITKKYEDSIALFGLLENLPAQKRGFYLALLNSAVKHNDFEFVKLLSQEMKKDNLINFGASYHLIVSEHFAKNGHINELLTYFNELVLQQEDSCVRLSPQQVLTFRDCLVKKYPILTREIHNELKTIITKPVYYEKIGWTISTDRDLSKLISYRALGGSQYMVPYLNHVDYDRFLNFSKLIKERKIAEAKLSLTDIFQRNLKPSFNLCFMLFRLSIQNNFRILATIIDDYLRQCQNDIPISMKLLWLRNDVLGSQKSIASTTETSKFGLKNKKSMRWVEVENFSRNNVNSLNFTSYIQLSKISILLKNYSLASEFINKAFSKMDKKNEMNWASYYLVSLWKSTVTLNQKQFLNQLKEWNKNQNGNFITQGHLRRIKQYSTFFSKRSNYIDNYDPNLDFEIKQEVEYLAERFVDYKFQGLNDIKRTCDILDKWLEKQVNEKEQKLKSIKAFNKIKYNKNN</sequence>
<dbReference type="STRING" id="436907.A7TP83"/>
<evidence type="ECO:0000313" key="2">
    <source>
        <dbReference type="Proteomes" id="UP000000267"/>
    </source>
</evidence>
<dbReference type="Proteomes" id="UP000000267">
    <property type="component" value="Unassembled WGS sequence"/>
</dbReference>
<dbReference type="OrthoDB" id="4061518at2759"/>
<organism evidence="2">
    <name type="scientific">Vanderwaltozyma polyspora (strain ATCC 22028 / DSM 70294 / BCRC 21397 / CBS 2163 / NBRC 10782 / NRRL Y-8283 / UCD 57-17)</name>
    <name type="common">Kluyveromyces polysporus</name>
    <dbReference type="NCBI Taxonomy" id="436907"/>
    <lineage>
        <taxon>Eukaryota</taxon>
        <taxon>Fungi</taxon>
        <taxon>Dikarya</taxon>
        <taxon>Ascomycota</taxon>
        <taxon>Saccharomycotina</taxon>
        <taxon>Saccharomycetes</taxon>
        <taxon>Saccharomycetales</taxon>
        <taxon>Saccharomycetaceae</taxon>
        <taxon>Vanderwaltozyma</taxon>
    </lineage>
</organism>
<dbReference type="PhylomeDB" id="A7TP83"/>
<name>A7TP83_VANPO</name>
<dbReference type="AlphaFoldDB" id="A7TP83"/>
<dbReference type="HOGENOM" id="CLU_351657_0_0_1"/>
<dbReference type="KEGG" id="vpo:Kpol_480p21"/>
<dbReference type="GeneID" id="5544057"/>
<dbReference type="InParanoid" id="A7TP83"/>
<proteinExistence type="predicted"/>
<gene>
    <name evidence="1" type="ORF">Kpol_480p21</name>
</gene>
<dbReference type="OMA" id="MHESERF"/>
<dbReference type="eggNOG" id="ENOG502QVG0">
    <property type="taxonomic scope" value="Eukaryota"/>
</dbReference>
<protein>
    <submittedName>
        <fullName evidence="1">Uncharacterized protein</fullName>
    </submittedName>
</protein>
<accession>A7TP83</accession>
<dbReference type="EMBL" id="DS480439">
    <property type="protein sequence ID" value="EDO15934.1"/>
    <property type="molecule type" value="Genomic_DNA"/>
</dbReference>
<evidence type="ECO:0000313" key="1">
    <source>
        <dbReference type="EMBL" id="EDO15934.1"/>
    </source>
</evidence>
<dbReference type="FunCoup" id="A7TP83">
    <property type="interactions" value="63"/>
</dbReference>
<dbReference type="RefSeq" id="XP_001643792.1">
    <property type="nucleotide sequence ID" value="XM_001643742.1"/>
</dbReference>
<keyword evidence="2" id="KW-1185">Reference proteome</keyword>
<reference evidence="1 2" key="1">
    <citation type="journal article" date="2007" name="Proc. Natl. Acad. Sci. U.S.A.">
        <title>Independent sorting-out of thousands of duplicated gene pairs in two yeast species descended from a whole-genome duplication.</title>
        <authorList>
            <person name="Scannell D.R."/>
            <person name="Frank A.C."/>
            <person name="Conant G.C."/>
            <person name="Byrne K.P."/>
            <person name="Woolfit M."/>
            <person name="Wolfe K.H."/>
        </authorList>
    </citation>
    <scope>NUCLEOTIDE SEQUENCE [LARGE SCALE GENOMIC DNA]</scope>
    <source>
        <strain evidence="2">ATCC 22028 / DSM 70294 / BCRC 21397 / CBS 2163 / NBRC 10782 / NRRL Y-8283 / UCD 57-17</strain>
    </source>
</reference>